<evidence type="ECO:0000313" key="10">
    <source>
        <dbReference type="EMBL" id="MEX4009298.1"/>
    </source>
</evidence>
<dbReference type="Pfam" id="PF12804">
    <property type="entry name" value="NTP_transf_3"/>
    <property type="match status" value="1"/>
</dbReference>
<evidence type="ECO:0000256" key="4">
    <source>
        <dbReference type="ARBA" id="ARBA00022741"/>
    </source>
</evidence>
<feature type="binding site" evidence="8">
    <location>
        <position position="72"/>
    </location>
    <ligand>
        <name>GTP</name>
        <dbReference type="ChEBI" id="CHEBI:37565"/>
    </ligand>
</feature>
<comment type="function">
    <text evidence="8">Transfers a GMP moiety from GTP to Mo-molybdopterin (Mo-MPT) cofactor (Moco or molybdenum cofactor) to form Mo-molybdopterin guanine dinucleotide (Mo-MGD) cofactor.</text>
</comment>
<proteinExistence type="inferred from homology"/>
<keyword evidence="10" id="KW-0548">Nucleotidyltransferase</keyword>
<dbReference type="GO" id="GO:0061603">
    <property type="term" value="F:molybdenum cofactor guanylyltransferase activity"/>
    <property type="evidence" value="ECO:0007669"/>
    <property type="project" value="UniProtKB-EC"/>
</dbReference>
<evidence type="ECO:0000256" key="2">
    <source>
        <dbReference type="ARBA" id="ARBA00022679"/>
    </source>
</evidence>
<evidence type="ECO:0000256" key="5">
    <source>
        <dbReference type="ARBA" id="ARBA00022842"/>
    </source>
</evidence>
<evidence type="ECO:0000256" key="3">
    <source>
        <dbReference type="ARBA" id="ARBA00022723"/>
    </source>
</evidence>
<dbReference type="Gene3D" id="3.90.550.10">
    <property type="entry name" value="Spore Coat Polysaccharide Biosynthesis Protein SpsA, Chain A"/>
    <property type="match status" value="1"/>
</dbReference>
<accession>A0ABV3WYQ7</accession>
<keyword evidence="3 8" id="KW-0479">Metal-binding</keyword>
<keyword evidence="2 8" id="KW-0808">Transferase</keyword>
<evidence type="ECO:0000256" key="7">
    <source>
        <dbReference type="ARBA" id="ARBA00023150"/>
    </source>
</evidence>
<evidence type="ECO:0000256" key="1">
    <source>
        <dbReference type="ARBA" id="ARBA00022490"/>
    </source>
</evidence>
<feature type="binding site" evidence="8">
    <location>
        <begin position="13"/>
        <end position="15"/>
    </location>
    <ligand>
        <name>GTP</name>
        <dbReference type="ChEBI" id="CHEBI:37565"/>
    </ligand>
</feature>
<keyword evidence="7 8" id="KW-0501">Molybdenum cofactor biosynthesis</keyword>
<name>A0ABV3WYQ7_9HYPH</name>
<comment type="subunit">
    <text evidence="8">Monomer.</text>
</comment>
<dbReference type="NCBIfam" id="TIGR02665">
    <property type="entry name" value="molyb_mobA"/>
    <property type="match status" value="1"/>
</dbReference>
<dbReference type="HAMAP" id="MF_00316">
    <property type="entry name" value="MobA"/>
    <property type="match status" value="1"/>
</dbReference>
<dbReference type="PANTHER" id="PTHR19136:SF81">
    <property type="entry name" value="MOLYBDENUM COFACTOR GUANYLYLTRANSFERASE"/>
    <property type="match status" value="1"/>
</dbReference>
<comment type="cofactor">
    <cofactor evidence="8">
        <name>Mg(2+)</name>
        <dbReference type="ChEBI" id="CHEBI:18420"/>
    </cofactor>
</comment>
<feature type="binding site" evidence="8">
    <location>
        <position position="54"/>
    </location>
    <ligand>
        <name>GTP</name>
        <dbReference type="ChEBI" id="CHEBI:37565"/>
    </ligand>
</feature>
<organism evidence="10 11">
    <name type="scientific">Neoaquamicrobium sediminum</name>
    <dbReference type="NCBI Taxonomy" id="1849104"/>
    <lineage>
        <taxon>Bacteria</taxon>
        <taxon>Pseudomonadati</taxon>
        <taxon>Pseudomonadota</taxon>
        <taxon>Alphaproteobacteria</taxon>
        <taxon>Hyphomicrobiales</taxon>
        <taxon>Phyllobacteriaceae</taxon>
        <taxon>Neoaquamicrobium</taxon>
    </lineage>
</organism>
<dbReference type="SUPFAM" id="SSF53448">
    <property type="entry name" value="Nucleotide-diphospho-sugar transferases"/>
    <property type="match status" value="1"/>
</dbReference>
<dbReference type="Proteomes" id="UP001559025">
    <property type="component" value="Unassembled WGS sequence"/>
</dbReference>
<feature type="binding site" evidence="8">
    <location>
        <position position="105"/>
    </location>
    <ligand>
        <name>Mg(2+)</name>
        <dbReference type="ChEBI" id="CHEBI:18420"/>
    </ligand>
</feature>
<feature type="binding site" evidence="8">
    <location>
        <position position="105"/>
    </location>
    <ligand>
        <name>GTP</name>
        <dbReference type="ChEBI" id="CHEBI:37565"/>
    </ligand>
</feature>
<feature type="domain" description="MobA-like NTP transferase" evidence="9">
    <location>
        <begin position="10"/>
        <end position="167"/>
    </location>
</feature>
<dbReference type="PANTHER" id="PTHR19136">
    <property type="entry name" value="MOLYBDENUM COFACTOR GUANYLYLTRANSFERASE"/>
    <property type="match status" value="1"/>
</dbReference>
<reference evidence="10 11" key="1">
    <citation type="submission" date="2024-01" db="EMBL/GenBank/DDBJ databases">
        <title>New evidence supports the origin of RcGTA from prophage.</title>
        <authorList>
            <person name="Xu Y."/>
            <person name="Liu B."/>
            <person name="Chen F."/>
        </authorList>
    </citation>
    <scope>NUCLEOTIDE SEQUENCE [LARGE SCALE GENOMIC DNA]</scope>
    <source>
        <strain evidence="10 11">CBW1107-2</strain>
    </source>
</reference>
<keyword evidence="5 8" id="KW-0460">Magnesium</keyword>
<sequence length="209" mass="21267">MEAQVAKTVGVILAGGRASRMGGGDKALLELGESTLLDHVIARLRPQCAALAINANGDPARFARLGLPVIADTIGGLPGPLAGILAGMEWAAARGGDSLVSAAGDTPFLPGDLAERLRDAGGGGLALAASVDGEGVQRLHPTFGLWPVALRGDLRAALERGERKVATWAQNHGAAVAQFAAGEGTDPFFNVNTPNDLERARALLASNPA</sequence>
<protein>
    <recommendedName>
        <fullName evidence="8">Molybdenum cofactor guanylyltransferase</fullName>
        <shortName evidence="8">MoCo guanylyltransferase</shortName>
        <ecNumber evidence="8">2.7.7.77</ecNumber>
    </recommendedName>
    <alternativeName>
        <fullName evidence="8">GTP:molybdopterin guanylyltransferase</fullName>
    </alternativeName>
    <alternativeName>
        <fullName evidence="8">Mo-MPT guanylyltransferase</fullName>
    </alternativeName>
    <alternativeName>
        <fullName evidence="8">Molybdopterin guanylyltransferase</fullName>
    </alternativeName>
    <alternativeName>
        <fullName evidence="8">Molybdopterin-guanine dinucleotide synthase</fullName>
        <shortName evidence="8">MGD synthase</shortName>
    </alternativeName>
</protein>
<dbReference type="InterPro" id="IPR029044">
    <property type="entry name" value="Nucleotide-diphossugar_trans"/>
</dbReference>
<keyword evidence="1 8" id="KW-0963">Cytoplasm</keyword>
<dbReference type="EC" id="2.7.7.77" evidence="8"/>
<evidence type="ECO:0000259" key="9">
    <source>
        <dbReference type="Pfam" id="PF12804"/>
    </source>
</evidence>
<keyword evidence="6 8" id="KW-0342">GTP-binding</keyword>
<comment type="similarity">
    <text evidence="8">Belongs to the MobA family.</text>
</comment>
<dbReference type="CDD" id="cd02503">
    <property type="entry name" value="MobA"/>
    <property type="match status" value="1"/>
</dbReference>
<keyword evidence="11" id="KW-1185">Reference proteome</keyword>
<comment type="catalytic activity">
    <reaction evidence="8">
        <text>Mo-molybdopterin + GTP + H(+) = Mo-molybdopterin guanine dinucleotide + diphosphate</text>
        <dbReference type="Rhea" id="RHEA:34243"/>
        <dbReference type="ChEBI" id="CHEBI:15378"/>
        <dbReference type="ChEBI" id="CHEBI:33019"/>
        <dbReference type="ChEBI" id="CHEBI:37565"/>
        <dbReference type="ChEBI" id="CHEBI:71302"/>
        <dbReference type="ChEBI" id="CHEBI:71310"/>
        <dbReference type="EC" id="2.7.7.77"/>
    </reaction>
</comment>
<gene>
    <name evidence="8 10" type="primary">mobA</name>
    <name evidence="10" type="ORF">V1479_18455</name>
</gene>
<evidence type="ECO:0000256" key="6">
    <source>
        <dbReference type="ARBA" id="ARBA00023134"/>
    </source>
</evidence>
<evidence type="ECO:0000256" key="8">
    <source>
        <dbReference type="HAMAP-Rule" id="MF_00316"/>
    </source>
</evidence>
<comment type="domain">
    <text evidence="8">The N-terminal domain determines nucleotide recognition and specific binding, while the C-terminal domain determines the specific binding to the target protein.</text>
</comment>
<feature type="binding site" evidence="8">
    <location>
        <position position="26"/>
    </location>
    <ligand>
        <name>GTP</name>
        <dbReference type="ChEBI" id="CHEBI:37565"/>
    </ligand>
</feature>
<comment type="subcellular location">
    <subcellularLocation>
        <location evidence="8">Cytoplasm</location>
    </subcellularLocation>
</comment>
<evidence type="ECO:0000313" key="11">
    <source>
        <dbReference type="Proteomes" id="UP001559025"/>
    </source>
</evidence>
<dbReference type="InterPro" id="IPR013482">
    <property type="entry name" value="Molybde_CF_guanTrfase"/>
</dbReference>
<dbReference type="InterPro" id="IPR025877">
    <property type="entry name" value="MobA-like_NTP_Trfase"/>
</dbReference>
<dbReference type="EMBL" id="JAZHFV010000006">
    <property type="protein sequence ID" value="MEX4009298.1"/>
    <property type="molecule type" value="Genomic_DNA"/>
</dbReference>
<keyword evidence="4 8" id="KW-0547">Nucleotide-binding</keyword>
<comment type="caution">
    <text evidence="10">The sequence shown here is derived from an EMBL/GenBank/DDBJ whole genome shotgun (WGS) entry which is preliminary data.</text>
</comment>